<name>F4P0E4_BATDJ</name>
<dbReference type="RefSeq" id="XP_006678145.1">
    <property type="nucleotide sequence ID" value="XM_006678082.1"/>
</dbReference>
<dbReference type="Proteomes" id="UP000007241">
    <property type="component" value="Unassembled WGS sequence"/>
</dbReference>
<dbReference type="GeneID" id="18242950"/>
<evidence type="ECO:0000313" key="1">
    <source>
        <dbReference type="EMBL" id="EGF81271.1"/>
    </source>
</evidence>
<evidence type="ECO:0000313" key="2">
    <source>
        <dbReference type="Proteomes" id="UP000007241"/>
    </source>
</evidence>
<accession>F4P0E4</accession>
<dbReference type="AlphaFoldDB" id="F4P0E4"/>
<sequence>MLIPLKTFITTPIVINIAIALYARIDVKVRFDNVYLFIGDEFGTDRVQPLTTTKPDGISEDSLGVSG</sequence>
<dbReference type="InParanoid" id="F4P0E4"/>
<proteinExistence type="predicted"/>
<protein>
    <submittedName>
        <fullName evidence="1">Uncharacterized protein</fullName>
    </submittedName>
</protein>
<reference evidence="1 2" key="1">
    <citation type="submission" date="2009-12" db="EMBL/GenBank/DDBJ databases">
        <title>The draft genome of Batrachochytrium dendrobatidis.</title>
        <authorList>
            <consortium name="US DOE Joint Genome Institute (JGI-PGF)"/>
            <person name="Kuo A."/>
            <person name="Salamov A."/>
            <person name="Schmutz J."/>
            <person name="Lucas S."/>
            <person name="Pitluck S."/>
            <person name="Rosenblum E."/>
            <person name="Stajich J."/>
            <person name="Eisen M."/>
            <person name="Grigoriev I.V."/>
        </authorList>
    </citation>
    <scope>NUCLEOTIDE SEQUENCE [LARGE SCALE GENOMIC DNA]</scope>
    <source>
        <strain evidence="2">JAM81 / FGSC 10211</strain>
    </source>
</reference>
<dbReference type="HOGENOM" id="CLU_2811924_0_0_1"/>
<gene>
    <name evidence="1" type="ORF">BATDEDRAFT_87879</name>
</gene>
<dbReference type="EMBL" id="GL882882">
    <property type="protein sequence ID" value="EGF81271.1"/>
    <property type="molecule type" value="Genomic_DNA"/>
</dbReference>
<organism evidence="1 2">
    <name type="scientific">Batrachochytrium dendrobatidis (strain JAM81 / FGSC 10211)</name>
    <name type="common">Frog chytrid fungus</name>
    <dbReference type="NCBI Taxonomy" id="684364"/>
    <lineage>
        <taxon>Eukaryota</taxon>
        <taxon>Fungi</taxon>
        <taxon>Fungi incertae sedis</taxon>
        <taxon>Chytridiomycota</taxon>
        <taxon>Chytridiomycota incertae sedis</taxon>
        <taxon>Chytridiomycetes</taxon>
        <taxon>Rhizophydiales</taxon>
        <taxon>Rhizophydiales incertae sedis</taxon>
        <taxon>Batrachochytrium</taxon>
    </lineage>
</organism>
<keyword evidence="2" id="KW-1185">Reference proteome</keyword>